<protein>
    <recommendedName>
        <fullName evidence="4">Acid-resistance membrane protein</fullName>
    </recommendedName>
</protein>
<evidence type="ECO:0008006" key="4">
    <source>
        <dbReference type="Google" id="ProtNLM"/>
    </source>
</evidence>
<dbReference type="RefSeq" id="WP_075713958.1">
    <property type="nucleotide sequence ID" value="NZ_MJIE01000001.1"/>
</dbReference>
<feature type="transmembrane region" description="Helical" evidence="1">
    <location>
        <begin position="122"/>
        <end position="141"/>
    </location>
</feature>
<evidence type="ECO:0000313" key="2">
    <source>
        <dbReference type="EMBL" id="OLR56384.1"/>
    </source>
</evidence>
<accession>A0A1Q9JJP9</accession>
<dbReference type="Proteomes" id="UP000187404">
    <property type="component" value="Unassembled WGS sequence"/>
</dbReference>
<keyword evidence="1" id="KW-0812">Transmembrane</keyword>
<evidence type="ECO:0000256" key="1">
    <source>
        <dbReference type="SAM" id="Phobius"/>
    </source>
</evidence>
<dbReference type="EMBL" id="MJIE01000001">
    <property type="protein sequence ID" value="OLR56384.1"/>
    <property type="molecule type" value="Genomic_DNA"/>
</dbReference>
<dbReference type="InterPro" id="IPR005325">
    <property type="entry name" value="DUF308_memb"/>
</dbReference>
<keyword evidence="1" id="KW-0472">Membrane</keyword>
<dbReference type="AlphaFoldDB" id="A0A1Q9JJP9"/>
<evidence type="ECO:0000313" key="3">
    <source>
        <dbReference type="Proteomes" id="UP000187404"/>
    </source>
</evidence>
<proteinExistence type="predicted"/>
<organism evidence="2 3">
    <name type="scientific">Hornefia porci</name>
    <dbReference type="NCBI Taxonomy" id="2652292"/>
    <lineage>
        <taxon>Bacteria</taxon>
        <taxon>Bacillati</taxon>
        <taxon>Bacillota</taxon>
        <taxon>Clostridia</taxon>
        <taxon>Peptostreptococcales</taxon>
        <taxon>Anaerovoracaceae</taxon>
        <taxon>Hornefia</taxon>
    </lineage>
</organism>
<feature type="transmembrane region" description="Helical" evidence="1">
    <location>
        <begin position="7"/>
        <end position="27"/>
    </location>
</feature>
<feature type="transmembrane region" description="Helical" evidence="1">
    <location>
        <begin position="64"/>
        <end position="81"/>
    </location>
</feature>
<keyword evidence="3" id="KW-1185">Reference proteome</keyword>
<dbReference type="Pfam" id="PF03729">
    <property type="entry name" value="DUF308"/>
    <property type="match status" value="2"/>
</dbReference>
<gene>
    <name evidence="2" type="ORF">BHK98_10070</name>
</gene>
<comment type="caution">
    <text evidence="2">The sequence shown here is derived from an EMBL/GenBank/DDBJ whole genome shotgun (WGS) entry which is preliminary data.</text>
</comment>
<keyword evidence="1" id="KW-1133">Transmembrane helix</keyword>
<dbReference type="STRING" id="1261640.BHK98_10070"/>
<dbReference type="OrthoDB" id="1778634at2"/>
<feature type="transmembrane region" description="Helical" evidence="1">
    <location>
        <begin position="147"/>
        <end position="166"/>
    </location>
</feature>
<feature type="transmembrane region" description="Helical" evidence="1">
    <location>
        <begin position="87"/>
        <end position="110"/>
    </location>
</feature>
<reference evidence="2 3" key="1">
    <citation type="journal article" date="2016" name="Appl. Environ. Microbiol.">
        <title>Function and Phylogeny of Bacterial Butyryl Coenzyme A:Acetate Transferases and Their Diversity in the Proximal Colon of Swine.</title>
        <authorList>
            <person name="Trachsel J."/>
            <person name="Bayles D.O."/>
            <person name="Looft T."/>
            <person name="Levine U.Y."/>
            <person name="Allen H.K."/>
        </authorList>
    </citation>
    <scope>NUCLEOTIDE SEQUENCE [LARGE SCALE GENOMIC DNA]</scope>
    <source>
        <strain evidence="2 3">68-3-10</strain>
    </source>
</reference>
<name>A0A1Q9JJP9_9FIRM</name>
<feature type="transmembrane region" description="Helical" evidence="1">
    <location>
        <begin position="33"/>
        <end position="52"/>
    </location>
</feature>
<sequence length="181" mass="19783">MYNKSSYIVSAIYILLGLTLIVKPDIVGNTLCYLLALAVGAMGIIYILSYMMTTVESRVVENTNGLAGGIVMIILAIFIIAKKELVISLVPFLFGLLITVKGVLGIQHAINMKRFNVRNFKGSLFGAIAIMLFGLILMMFPFHTVKLFFVIIGAGLLVSGVLDILANMTISHQLNKARNEQ</sequence>